<sequence>MPAVRLHFALLLTVAVLAPAPVRAGTAEASFTVSVTLATTEHASEQLCPLGRLNGIQRGALSPTKMYVTAVGGAVREVSRAERAKLECRGANLAAVLSGASTPAAELLIEY</sequence>
<evidence type="ECO:0000256" key="1">
    <source>
        <dbReference type="SAM" id="SignalP"/>
    </source>
</evidence>
<keyword evidence="1" id="KW-0732">Signal</keyword>
<dbReference type="Proteomes" id="UP000622707">
    <property type="component" value="Unassembled WGS sequence"/>
</dbReference>
<dbReference type="RefSeq" id="WP_201692377.1">
    <property type="nucleotide sequence ID" value="NZ_JAEQND010000013.1"/>
</dbReference>
<feature type="signal peptide" evidence="1">
    <location>
        <begin position="1"/>
        <end position="24"/>
    </location>
</feature>
<comment type="caution">
    <text evidence="2">The sequence shown here is derived from an EMBL/GenBank/DDBJ whole genome shotgun (WGS) entry which is preliminary data.</text>
</comment>
<feature type="chain" id="PRO_5046816247" evidence="1">
    <location>
        <begin position="25"/>
        <end position="111"/>
    </location>
</feature>
<accession>A0ABS1JTW6</accession>
<evidence type="ECO:0000313" key="3">
    <source>
        <dbReference type="Proteomes" id="UP000622707"/>
    </source>
</evidence>
<keyword evidence="3" id="KW-1185">Reference proteome</keyword>
<evidence type="ECO:0000313" key="2">
    <source>
        <dbReference type="EMBL" id="MBL0427744.1"/>
    </source>
</evidence>
<dbReference type="EMBL" id="JAEQND010000013">
    <property type="protein sequence ID" value="MBL0427744.1"/>
    <property type="molecule type" value="Genomic_DNA"/>
</dbReference>
<gene>
    <name evidence="2" type="ORF">JI746_21740</name>
</gene>
<organism evidence="2 3">
    <name type="scientific">Ramlibacter alkalitolerans</name>
    <dbReference type="NCBI Taxonomy" id="2039631"/>
    <lineage>
        <taxon>Bacteria</taxon>
        <taxon>Pseudomonadati</taxon>
        <taxon>Pseudomonadota</taxon>
        <taxon>Betaproteobacteria</taxon>
        <taxon>Burkholderiales</taxon>
        <taxon>Comamonadaceae</taxon>
        <taxon>Ramlibacter</taxon>
    </lineage>
</organism>
<reference evidence="2 3" key="1">
    <citation type="journal article" date="2017" name="Int. J. Syst. Evol. Microbiol.">
        <title>Ramlibacter alkalitolerans sp. nov., alkali-tolerant bacterium isolated from soil of ginseng.</title>
        <authorList>
            <person name="Lee D.H."/>
            <person name="Cha C.J."/>
        </authorList>
    </citation>
    <scope>NUCLEOTIDE SEQUENCE [LARGE SCALE GENOMIC DNA]</scope>
    <source>
        <strain evidence="2 3">KACC 19305</strain>
    </source>
</reference>
<name>A0ABS1JTW6_9BURK</name>
<protein>
    <submittedName>
        <fullName evidence="2">Uncharacterized protein</fullName>
    </submittedName>
</protein>
<proteinExistence type="predicted"/>